<feature type="domain" description="Protein kinase" evidence="1">
    <location>
        <begin position="336"/>
        <end position="574"/>
    </location>
</feature>
<dbReference type="InterPro" id="IPR051681">
    <property type="entry name" value="Ser/Thr_Kinases-Pseudokinases"/>
</dbReference>
<sequence>FKTGVEEIDVPIRLMLEGVNAYSCSRLKCINPKSLINLMEVRSGYFGTIYSADYVDGRGGVNWRETIRVAVRITDDLEDYVKEIHKGIEIMNDMDDLIYQALGLFGFTQFDGQVSLVAGTFCNNCGGLLNNLAWCMKCEFIQYSPGWTSGNQTYDQIILMSQYKMTKNPNAPCFRWISPQNLKNLVKVSNNEFGTIYNADWMEGEYDGPLPSVLKCWSIYFHPEDTDSRFVHELGKDLVSALDREDGIRFCDKKRALFGISRLSGQNKYALVAGSVCNICCGIFNEHSWCSECDSKRLMHGWTSGEPIIDEIIKSTQREAFKWNYPCLRWVPPEQLQNIQQIGRGGFSIVYSADWPNDIAKLEYQIFINYCQRFAVNNNETLGGALVKCQEYDNPNHEAIGVSKLKDQFVLVTKLAENGNLSDFLANNPSIKWSYRLSILLDIARSLRNIHKSDIIHRDLHGGNVLINSLGNAVIIDFGRAVSKETSESLNDVMGVPRYMAPELFIDQVYTKYQPFLNRKIDKSFINDIIAGLHPEFQKGTPQFYIDFAENCMHLDPIQRPTADDVYKKIDEWLFYDNPNSNGVLINALFKESKVNEEARRLFEKADEERLFTKLDQEPKVPNLEKISISKISDLERISISKISDLQNELTIKVWS</sequence>
<dbReference type="Pfam" id="PF07714">
    <property type="entry name" value="PK_Tyr_Ser-Thr"/>
    <property type="match status" value="1"/>
</dbReference>
<dbReference type="Proteomes" id="UP000789901">
    <property type="component" value="Unassembled WGS sequence"/>
</dbReference>
<evidence type="ECO:0000313" key="2">
    <source>
        <dbReference type="EMBL" id="CAG8806812.1"/>
    </source>
</evidence>
<dbReference type="InterPro" id="IPR001245">
    <property type="entry name" value="Ser-Thr/Tyr_kinase_cat_dom"/>
</dbReference>
<evidence type="ECO:0000313" key="3">
    <source>
        <dbReference type="Proteomes" id="UP000789901"/>
    </source>
</evidence>
<protein>
    <submittedName>
        <fullName evidence="2">4642_t:CDS:1</fullName>
    </submittedName>
</protein>
<dbReference type="EMBL" id="CAJVQB010025634">
    <property type="protein sequence ID" value="CAG8806812.1"/>
    <property type="molecule type" value="Genomic_DNA"/>
</dbReference>
<evidence type="ECO:0000259" key="1">
    <source>
        <dbReference type="PROSITE" id="PS50011"/>
    </source>
</evidence>
<gene>
    <name evidence="2" type="ORF">GMARGA_LOCUS24375</name>
</gene>
<comment type="caution">
    <text evidence="2">The sequence shown here is derived from an EMBL/GenBank/DDBJ whole genome shotgun (WGS) entry which is preliminary data.</text>
</comment>
<feature type="non-terminal residue" evidence="2">
    <location>
        <position position="656"/>
    </location>
</feature>
<dbReference type="InterPro" id="IPR000719">
    <property type="entry name" value="Prot_kinase_dom"/>
</dbReference>
<name>A0ABN7VZ56_GIGMA</name>
<dbReference type="InterPro" id="IPR011009">
    <property type="entry name" value="Kinase-like_dom_sf"/>
</dbReference>
<reference evidence="2 3" key="1">
    <citation type="submission" date="2021-06" db="EMBL/GenBank/DDBJ databases">
        <authorList>
            <person name="Kallberg Y."/>
            <person name="Tangrot J."/>
            <person name="Rosling A."/>
        </authorList>
    </citation>
    <scope>NUCLEOTIDE SEQUENCE [LARGE SCALE GENOMIC DNA]</scope>
    <source>
        <strain evidence="2 3">120-4 pot B 10/14</strain>
    </source>
</reference>
<keyword evidence="3" id="KW-1185">Reference proteome</keyword>
<dbReference type="PROSITE" id="PS50011">
    <property type="entry name" value="PROTEIN_KINASE_DOM"/>
    <property type="match status" value="1"/>
</dbReference>
<dbReference type="SUPFAM" id="SSF56112">
    <property type="entry name" value="Protein kinase-like (PK-like)"/>
    <property type="match status" value="1"/>
</dbReference>
<dbReference type="PANTHER" id="PTHR44329">
    <property type="entry name" value="SERINE/THREONINE-PROTEIN KINASE TNNI3K-RELATED"/>
    <property type="match status" value="1"/>
</dbReference>
<accession>A0ABN7VZ56</accession>
<proteinExistence type="predicted"/>
<organism evidence="2 3">
    <name type="scientific">Gigaspora margarita</name>
    <dbReference type="NCBI Taxonomy" id="4874"/>
    <lineage>
        <taxon>Eukaryota</taxon>
        <taxon>Fungi</taxon>
        <taxon>Fungi incertae sedis</taxon>
        <taxon>Mucoromycota</taxon>
        <taxon>Glomeromycotina</taxon>
        <taxon>Glomeromycetes</taxon>
        <taxon>Diversisporales</taxon>
        <taxon>Gigasporaceae</taxon>
        <taxon>Gigaspora</taxon>
    </lineage>
</organism>
<dbReference type="Gene3D" id="1.10.510.10">
    <property type="entry name" value="Transferase(Phosphotransferase) domain 1"/>
    <property type="match status" value="1"/>
</dbReference>
<feature type="non-terminal residue" evidence="2">
    <location>
        <position position="1"/>
    </location>
</feature>